<accession>A0ABW4VUQ3</accession>
<proteinExistence type="predicted"/>
<dbReference type="GO" id="GO:0032259">
    <property type="term" value="P:methylation"/>
    <property type="evidence" value="ECO:0007669"/>
    <property type="project" value="UniProtKB-KW"/>
</dbReference>
<dbReference type="SUPFAM" id="SSF51726">
    <property type="entry name" value="UROD/MetE-like"/>
    <property type="match status" value="1"/>
</dbReference>
<dbReference type="PANTHER" id="PTHR43844">
    <property type="entry name" value="METHIONINE SYNTHASE"/>
    <property type="match status" value="1"/>
</dbReference>
<organism evidence="2 3">
    <name type="scientific">Ornithinibacillus salinisoli</name>
    <dbReference type="NCBI Taxonomy" id="1848459"/>
    <lineage>
        <taxon>Bacteria</taxon>
        <taxon>Bacillati</taxon>
        <taxon>Bacillota</taxon>
        <taxon>Bacilli</taxon>
        <taxon>Bacillales</taxon>
        <taxon>Bacillaceae</taxon>
        <taxon>Ornithinibacillus</taxon>
    </lineage>
</organism>
<dbReference type="PANTHER" id="PTHR43844:SF1">
    <property type="entry name" value="METHIONINE SYNTHASE"/>
    <property type="match status" value="1"/>
</dbReference>
<feature type="domain" description="Cobalamin-independent methionine synthase MetE C-terminal/archaeal" evidence="1">
    <location>
        <begin position="162"/>
        <end position="363"/>
    </location>
</feature>
<name>A0ABW4VUQ3_9BACI</name>
<evidence type="ECO:0000313" key="3">
    <source>
        <dbReference type="Proteomes" id="UP001597383"/>
    </source>
</evidence>
<feature type="domain" description="Cobalamin-independent methionine synthase MetE C-terminal/archaeal" evidence="1">
    <location>
        <begin position="15"/>
        <end position="85"/>
    </location>
</feature>
<dbReference type="CDD" id="cd03311">
    <property type="entry name" value="CIMS_C_terminal_like"/>
    <property type="match status" value="1"/>
</dbReference>
<dbReference type="EC" id="2.1.1.14" evidence="2"/>
<dbReference type="Pfam" id="PF01717">
    <property type="entry name" value="Meth_synt_2"/>
    <property type="match status" value="2"/>
</dbReference>
<keyword evidence="2" id="KW-0489">Methyltransferase</keyword>
<reference evidence="3" key="1">
    <citation type="journal article" date="2019" name="Int. J. Syst. Evol. Microbiol.">
        <title>The Global Catalogue of Microorganisms (GCM) 10K type strain sequencing project: providing services to taxonomists for standard genome sequencing and annotation.</title>
        <authorList>
            <consortium name="The Broad Institute Genomics Platform"/>
            <consortium name="The Broad Institute Genome Sequencing Center for Infectious Disease"/>
            <person name="Wu L."/>
            <person name="Ma J."/>
        </authorList>
    </citation>
    <scope>NUCLEOTIDE SEQUENCE [LARGE SCALE GENOMIC DNA]</scope>
    <source>
        <strain evidence="3">R28</strain>
    </source>
</reference>
<keyword evidence="3" id="KW-1185">Reference proteome</keyword>
<sequence>MTTTLTKAPYRADHVGSLLRPENLHKARADFKKGNISAIELREVENKEIKRVVDKQIEIGLEVVTDGEFRRTWFHLDFLEHLNGIEGYVPEHGYKFKGVETEKYDVRNTGKVSFNEDHPFIKDFLDLNEIVDGRAVAKLTIPSPNQLFNKGIHNPDIYPDIEEYARDIIQTYQEAIQAFYDAGVRYLQLDDVYIAGLSSTNIPFNDGKYTREYLIDLALRVANGALENKPEDLIVTTHLCRGNYQSTWAFEGSYALIAPTLLAKEKVDGFFLEYDDERSGTFKPLKHIPTGGARVVLGLITSKHGKLEDKNTIKARIKEASQYVPLEQLCLSPQCGFASTHHGNKLTEDEQWAKLKYVVDLANEVWNKQ</sequence>
<dbReference type="EMBL" id="JBHUHQ010000002">
    <property type="protein sequence ID" value="MFD2042893.1"/>
    <property type="molecule type" value="Genomic_DNA"/>
</dbReference>
<dbReference type="InterPro" id="IPR002629">
    <property type="entry name" value="Met_Synth_C/arc"/>
</dbReference>
<comment type="caution">
    <text evidence="2">The sequence shown here is derived from an EMBL/GenBank/DDBJ whole genome shotgun (WGS) entry which is preliminary data.</text>
</comment>
<evidence type="ECO:0000259" key="1">
    <source>
        <dbReference type="Pfam" id="PF01717"/>
    </source>
</evidence>
<dbReference type="RefSeq" id="WP_377554588.1">
    <property type="nucleotide sequence ID" value="NZ_JBHUHQ010000002.1"/>
</dbReference>
<evidence type="ECO:0000313" key="2">
    <source>
        <dbReference type="EMBL" id="MFD2042893.1"/>
    </source>
</evidence>
<dbReference type="GO" id="GO:0003871">
    <property type="term" value="F:5-methyltetrahydropteroyltriglutamate-homocysteine S-methyltransferase activity"/>
    <property type="evidence" value="ECO:0007669"/>
    <property type="project" value="UniProtKB-EC"/>
</dbReference>
<gene>
    <name evidence="2" type="ORF">ACFSJF_01030</name>
</gene>
<dbReference type="NCBIfam" id="NF005085">
    <property type="entry name" value="PRK06520.1"/>
    <property type="match status" value="1"/>
</dbReference>
<dbReference type="Gene3D" id="3.20.20.210">
    <property type="match status" value="1"/>
</dbReference>
<dbReference type="InterPro" id="IPR038071">
    <property type="entry name" value="UROD/MetE-like_sf"/>
</dbReference>
<protein>
    <submittedName>
        <fullName evidence="2">5-methyltetrahydropteroyltriglutamate--homocysteine S-methyltransferase</fullName>
        <ecNumber evidence="2">2.1.1.14</ecNumber>
    </submittedName>
</protein>
<keyword evidence="2" id="KW-0808">Transferase</keyword>
<dbReference type="Proteomes" id="UP001597383">
    <property type="component" value="Unassembled WGS sequence"/>
</dbReference>